<evidence type="ECO:0008006" key="4">
    <source>
        <dbReference type="Google" id="ProtNLM"/>
    </source>
</evidence>
<gene>
    <name evidence="2" type="ORF">N7458_008654</name>
</gene>
<feature type="compositionally biased region" description="Low complexity" evidence="1">
    <location>
        <begin position="599"/>
        <end position="614"/>
    </location>
</feature>
<sequence length="827" mass="89209">MSSPGMSNPALPSPSFGERRGHRLAPLQTNFSRPTANSPKAAPSRLQRPRPTEYSSTNGSEGPVPLQSPVKRQSSKSSLRNLFARDKSQRAAAAPDAKLAEIEENHPPANAEPTETTQTVTVPDTPLSPALTSPRTAVSTPTLASPTTPRPRATLKTARPRPTQTESKPPSQEQYGWKPPPLFQVYPQSYKHESLSAPAMSADAILRLHATTGKSGAEVGPDETADAARKKREHKERKHLRTLSGTINKVEWTTKIYVLATAGFILQYAGEGKNDRLPEKMLQLGPQSVAFASDAIPGKHWVLQVSQNATADSGPVPPEPAKSGRFSRFGFHRSNARRMAGSFLMVFDNPDSMISWLTAVRAEIEVRGGPKFTAEKHSDDDQEPQLRSKSSARSIVRKDPHRISSLFLQPQGLRSPDEEDSSSVGGLTWQSRRSSYASMNHQSIIDSRSDSVSTGWTEATGPSNSSDVQASSFTSANLPNSPPRDGSNLSDEARFKDVDSTYTRSPPTSSHGNAKRQSLYMSPKAQSFPAVPRNEVILHSTSPPSIPDSLVRSASPPAPNFSVPSFSKKFVARPGPPPLGSPPAPLAGVLRRGESIGDFSISSISSPPQSPTYSVASSKYTDSPESILIMREPNGRRILRPSNSEDALSRTVRSSQNATNHSRLPRATPSETSPPLSRPLSIVGRSGLGIQMNGEPPAQNVPLGEPLPIPRHRVSTMNLDQTAQNVSRRKSMPGLAIGPPAAPPPNCPLPKIPSSIAAQVAPALSTNPPTTQAPVWSTSPPADRFYQSQQIRDHIQDQRQSRLPTNPASPCNGNLPKPVARQSRMIQ</sequence>
<reference evidence="2" key="1">
    <citation type="submission" date="2022-12" db="EMBL/GenBank/DDBJ databases">
        <authorList>
            <person name="Petersen C."/>
        </authorList>
    </citation>
    <scope>NUCLEOTIDE SEQUENCE</scope>
    <source>
        <strain evidence="2">IBT 16125</strain>
    </source>
</reference>
<evidence type="ECO:0000313" key="2">
    <source>
        <dbReference type="EMBL" id="KAJ5444782.1"/>
    </source>
</evidence>
<feature type="region of interest" description="Disordered" evidence="1">
    <location>
        <begin position="599"/>
        <end position="711"/>
    </location>
</feature>
<dbReference type="RefSeq" id="XP_056764862.1">
    <property type="nucleotide sequence ID" value="XM_056912036.1"/>
</dbReference>
<proteinExistence type="predicted"/>
<dbReference type="AlphaFoldDB" id="A0AAD6C313"/>
<feature type="compositionally biased region" description="Basic residues" evidence="1">
    <location>
        <begin position="229"/>
        <end position="239"/>
    </location>
</feature>
<evidence type="ECO:0000313" key="3">
    <source>
        <dbReference type="Proteomes" id="UP001213681"/>
    </source>
</evidence>
<feature type="compositionally biased region" description="Basic and acidic residues" evidence="1">
    <location>
        <begin position="791"/>
        <end position="800"/>
    </location>
</feature>
<organism evidence="2 3">
    <name type="scientific">Penicillium daleae</name>
    <dbReference type="NCBI Taxonomy" id="63821"/>
    <lineage>
        <taxon>Eukaryota</taxon>
        <taxon>Fungi</taxon>
        <taxon>Dikarya</taxon>
        <taxon>Ascomycota</taxon>
        <taxon>Pezizomycotina</taxon>
        <taxon>Eurotiomycetes</taxon>
        <taxon>Eurotiomycetidae</taxon>
        <taxon>Eurotiales</taxon>
        <taxon>Aspergillaceae</taxon>
        <taxon>Penicillium</taxon>
    </lineage>
</organism>
<feature type="compositionally biased region" description="Polar residues" evidence="1">
    <location>
        <begin position="27"/>
        <end position="38"/>
    </location>
</feature>
<feature type="compositionally biased region" description="Polar residues" evidence="1">
    <location>
        <begin position="500"/>
        <end position="519"/>
    </location>
</feature>
<keyword evidence="3" id="KW-1185">Reference proteome</keyword>
<dbReference type="Proteomes" id="UP001213681">
    <property type="component" value="Unassembled WGS sequence"/>
</dbReference>
<feature type="compositionally biased region" description="Polar residues" evidence="1">
    <location>
        <begin position="439"/>
        <end position="479"/>
    </location>
</feature>
<feature type="compositionally biased region" description="Polar residues" evidence="1">
    <location>
        <begin position="615"/>
        <end position="624"/>
    </location>
</feature>
<feature type="region of interest" description="Disordered" evidence="1">
    <location>
        <begin position="213"/>
        <end position="239"/>
    </location>
</feature>
<reference evidence="2" key="2">
    <citation type="journal article" date="2023" name="IMA Fungus">
        <title>Comparative genomic study of the Penicillium genus elucidates a diverse pangenome and 15 lateral gene transfer events.</title>
        <authorList>
            <person name="Petersen C."/>
            <person name="Sorensen T."/>
            <person name="Nielsen M.R."/>
            <person name="Sondergaard T.E."/>
            <person name="Sorensen J.L."/>
            <person name="Fitzpatrick D.A."/>
            <person name="Frisvad J.C."/>
            <person name="Nielsen K.L."/>
        </authorList>
    </citation>
    <scope>NUCLEOTIDE SEQUENCE</scope>
    <source>
        <strain evidence="2">IBT 16125</strain>
    </source>
</reference>
<feature type="region of interest" description="Disordered" evidence="1">
    <location>
        <begin position="371"/>
        <end position="426"/>
    </location>
</feature>
<feature type="region of interest" description="Disordered" evidence="1">
    <location>
        <begin position="439"/>
        <end position="519"/>
    </location>
</feature>
<feature type="compositionally biased region" description="Polar residues" evidence="1">
    <location>
        <begin position="641"/>
        <end position="662"/>
    </location>
</feature>
<dbReference type="GeneID" id="81602279"/>
<feature type="compositionally biased region" description="Polar residues" evidence="1">
    <location>
        <begin position="130"/>
        <end position="147"/>
    </location>
</feature>
<feature type="compositionally biased region" description="Polar residues" evidence="1">
    <location>
        <begin position="802"/>
        <end position="812"/>
    </location>
</feature>
<evidence type="ECO:0000256" key="1">
    <source>
        <dbReference type="SAM" id="MobiDB-lite"/>
    </source>
</evidence>
<feature type="compositionally biased region" description="Polar residues" evidence="1">
    <location>
        <begin position="70"/>
        <end position="80"/>
    </location>
</feature>
<protein>
    <recommendedName>
        <fullName evidence="4">PH domain-containing protein</fullName>
    </recommendedName>
</protein>
<accession>A0AAD6C313</accession>
<feature type="region of interest" description="Disordered" evidence="1">
    <location>
        <begin position="1"/>
        <end position="180"/>
    </location>
</feature>
<name>A0AAD6C313_9EURO</name>
<dbReference type="EMBL" id="JAPVEA010000007">
    <property type="protein sequence ID" value="KAJ5444782.1"/>
    <property type="molecule type" value="Genomic_DNA"/>
</dbReference>
<comment type="caution">
    <text evidence="2">The sequence shown here is derived from an EMBL/GenBank/DDBJ whole genome shotgun (WGS) entry which is preliminary data.</text>
</comment>
<feature type="region of interest" description="Disordered" evidence="1">
    <location>
        <begin position="790"/>
        <end position="827"/>
    </location>
</feature>
<feature type="region of interest" description="Disordered" evidence="1">
    <location>
        <begin position="723"/>
        <end position="746"/>
    </location>
</feature>
<feature type="compositionally biased region" description="Low complexity" evidence="1">
    <location>
        <begin position="112"/>
        <end position="125"/>
    </location>
</feature>
<feature type="compositionally biased region" description="Polar residues" evidence="1">
    <location>
        <begin position="162"/>
        <end position="174"/>
    </location>
</feature>